<evidence type="ECO:0000313" key="6">
    <source>
        <dbReference type="EMBL" id="KAK9915195.1"/>
    </source>
</evidence>
<sequence>MEPLTRENQAQFWNANLTPLFHKRFRRDIVEMLLLQQQPLLLPSCPLSQRQLWHTGRLQARRSSVNTAICAQQQPWKVKTPAPARGNSTVGRSATLAVEAVKTQQFSSFEDMVRDSKVPVLVDFHAQWCGPCKLMGDSLRGIADDMEGKLSVVKIDTDKYPNIASRYGIKALPTLLLFRDGCAVDRIEGLMPEASLAQRLRFYIGRMDLKFGRR</sequence>
<keyword evidence="4" id="KW-0676">Redox-active center</keyword>
<dbReference type="PANTHER" id="PTHR45663">
    <property type="entry name" value="GEO12009P1"/>
    <property type="match status" value="1"/>
</dbReference>
<dbReference type="InterPro" id="IPR036249">
    <property type="entry name" value="Thioredoxin-like_sf"/>
</dbReference>
<feature type="domain" description="Thioredoxin" evidence="5">
    <location>
        <begin position="76"/>
        <end position="205"/>
    </location>
</feature>
<evidence type="ECO:0000256" key="2">
    <source>
        <dbReference type="ARBA" id="ARBA00022982"/>
    </source>
</evidence>
<evidence type="ECO:0000259" key="5">
    <source>
        <dbReference type="PROSITE" id="PS51352"/>
    </source>
</evidence>
<dbReference type="NCBIfam" id="TIGR01068">
    <property type="entry name" value="thioredoxin"/>
    <property type="match status" value="1"/>
</dbReference>
<dbReference type="Pfam" id="PF00085">
    <property type="entry name" value="Thioredoxin"/>
    <property type="match status" value="1"/>
</dbReference>
<evidence type="ECO:0000313" key="7">
    <source>
        <dbReference type="Proteomes" id="UP001491310"/>
    </source>
</evidence>
<accession>A0ABR2YTY5</accession>
<dbReference type="Proteomes" id="UP001491310">
    <property type="component" value="Unassembled WGS sequence"/>
</dbReference>
<dbReference type="EMBL" id="JALJOT010000005">
    <property type="protein sequence ID" value="KAK9915195.1"/>
    <property type="molecule type" value="Genomic_DNA"/>
</dbReference>
<name>A0ABR2YTY5_9CHLO</name>
<evidence type="ECO:0000256" key="3">
    <source>
        <dbReference type="ARBA" id="ARBA00023157"/>
    </source>
</evidence>
<dbReference type="InterPro" id="IPR005746">
    <property type="entry name" value="Thioredoxin"/>
</dbReference>
<evidence type="ECO:0000256" key="4">
    <source>
        <dbReference type="ARBA" id="ARBA00023284"/>
    </source>
</evidence>
<organism evidence="6 7">
    <name type="scientific">Coccomyxa subellipsoidea</name>
    <dbReference type="NCBI Taxonomy" id="248742"/>
    <lineage>
        <taxon>Eukaryota</taxon>
        <taxon>Viridiplantae</taxon>
        <taxon>Chlorophyta</taxon>
        <taxon>core chlorophytes</taxon>
        <taxon>Trebouxiophyceae</taxon>
        <taxon>Trebouxiophyceae incertae sedis</taxon>
        <taxon>Coccomyxaceae</taxon>
        <taxon>Coccomyxa</taxon>
    </lineage>
</organism>
<keyword evidence="2" id="KW-0249">Electron transport</keyword>
<comment type="caution">
    <text evidence="6">The sequence shown here is derived from an EMBL/GenBank/DDBJ whole genome shotgun (WGS) entry which is preliminary data.</text>
</comment>
<dbReference type="Gene3D" id="3.40.30.10">
    <property type="entry name" value="Glutaredoxin"/>
    <property type="match status" value="1"/>
</dbReference>
<dbReference type="SUPFAM" id="SSF52833">
    <property type="entry name" value="Thioredoxin-like"/>
    <property type="match status" value="1"/>
</dbReference>
<dbReference type="PRINTS" id="PR00421">
    <property type="entry name" value="THIOREDOXIN"/>
</dbReference>
<dbReference type="InterPro" id="IPR017937">
    <property type="entry name" value="Thioredoxin_CS"/>
</dbReference>
<keyword evidence="3" id="KW-1015">Disulfide bond</keyword>
<dbReference type="PANTHER" id="PTHR45663:SF15">
    <property type="entry name" value="THIOREDOXIN Y1, CHLOROPLASTIC"/>
    <property type="match status" value="1"/>
</dbReference>
<keyword evidence="7" id="KW-1185">Reference proteome</keyword>
<keyword evidence="1" id="KW-0813">Transport</keyword>
<dbReference type="InterPro" id="IPR013766">
    <property type="entry name" value="Thioredoxin_domain"/>
</dbReference>
<dbReference type="CDD" id="cd02947">
    <property type="entry name" value="TRX_family"/>
    <property type="match status" value="1"/>
</dbReference>
<gene>
    <name evidence="6" type="ORF">WJX75_006006</name>
</gene>
<reference evidence="6 7" key="1">
    <citation type="journal article" date="2024" name="Nat. Commun.">
        <title>Phylogenomics reveals the evolutionary origins of lichenization in chlorophyte algae.</title>
        <authorList>
            <person name="Puginier C."/>
            <person name="Libourel C."/>
            <person name="Otte J."/>
            <person name="Skaloud P."/>
            <person name="Haon M."/>
            <person name="Grisel S."/>
            <person name="Petersen M."/>
            <person name="Berrin J.G."/>
            <person name="Delaux P.M."/>
            <person name="Dal Grande F."/>
            <person name="Keller J."/>
        </authorList>
    </citation>
    <scope>NUCLEOTIDE SEQUENCE [LARGE SCALE GENOMIC DNA]</scope>
    <source>
        <strain evidence="6 7">SAG 216-7</strain>
    </source>
</reference>
<dbReference type="PROSITE" id="PS00194">
    <property type="entry name" value="THIOREDOXIN_1"/>
    <property type="match status" value="1"/>
</dbReference>
<proteinExistence type="predicted"/>
<dbReference type="PROSITE" id="PS51352">
    <property type="entry name" value="THIOREDOXIN_2"/>
    <property type="match status" value="1"/>
</dbReference>
<protein>
    <recommendedName>
        <fullName evidence="5">Thioredoxin domain-containing protein</fullName>
    </recommendedName>
</protein>
<evidence type="ECO:0000256" key="1">
    <source>
        <dbReference type="ARBA" id="ARBA00022448"/>
    </source>
</evidence>